<sequence>MKRIILSGGGTGGHIYPAVTIARELENVEPVEILFVGTPNGMESRIIPEEGYRFASIPASGLKRKITFENVKILCRTAGSLWKARKILREFKPDVVIGTGGYVCGPILMAAALSHIPTMIQEQNVIPGVTNKILSHVVDRVALGYKEAKARFPVQDKCVYTGNPTRPAIREAKRDESREKLGIRPDDFMVLIAGGSRGARNINNAMLGVHRHFRDTPGLCLYHVTGTRDYGNVLKELGEVDERGYYGSSSRIVDYQHDMPSAMAAADLVIYRAGAVGLAEVAVRGLPSILIPYPYAAEDHQTYNARVFVAAGAAKMIEDKYLTAQELIQDIEELHNHKDVLAGMAEAAEKLGKASAGADIAHMALELAGKKGER</sequence>
<dbReference type="PANTHER" id="PTHR21015">
    <property type="entry name" value="UDP-N-ACETYLGLUCOSAMINE--N-ACETYLMURAMYL-(PENTAPEPTIDE) PYROPHOSPHORYL-UNDECAPRENOL N-ACETYLGLUCOSAMINE TRANSFERASE 1"/>
    <property type="match status" value="1"/>
</dbReference>
<evidence type="ECO:0000256" key="8">
    <source>
        <dbReference type="ARBA" id="ARBA00023306"/>
    </source>
</evidence>
<dbReference type="Gene3D" id="3.40.50.2000">
    <property type="entry name" value="Glycogen Phosphorylase B"/>
    <property type="match status" value="2"/>
</dbReference>
<dbReference type="AlphaFoldDB" id="A0A1G5V9U4"/>
<evidence type="ECO:0000256" key="3">
    <source>
        <dbReference type="ARBA" id="ARBA00022676"/>
    </source>
</evidence>
<keyword evidence="6 10" id="KW-0573">Peptidoglycan synthesis</keyword>
<dbReference type="PANTHER" id="PTHR21015:SF22">
    <property type="entry name" value="GLYCOSYLTRANSFERASE"/>
    <property type="match status" value="1"/>
</dbReference>
<evidence type="ECO:0000259" key="12">
    <source>
        <dbReference type="Pfam" id="PF04101"/>
    </source>
</evidence>
<keyword evidence="9 10" id="KW-0961">Cell wall biogenesis/degradation</keyword>
<keyword evidence="3 10" id="KW-0328">Glycosyltransferase</keyword>
<keyword evidence="14" id="KW-1185">Reference proteome</keyword>
<evidence type="ECO:0000313" key="13">
    <source>
        <dbReference type="EMBL" id="SDA42166.1"/>
    </source>
</evidence>
<dbReference type="GO" id="GO:0051991">
    <property type="term" value="F:UDP-N-acetyl-D-glucosamine:N-acetylmuramoyl-L-alanyl-D-glutamyl-meso-2,6-diaminopimelyl-D-alanyl-D-alanine-diphosphoundecaprenol 4-beta-N-acetylglucosaminlytransferase activity"/>
    <property type="evidence" value="ECO:0007669"/>
    <property type="project" value="RHEA"/>
</dbReference>
<name>A0A1G5V9U4_9FIRM</name>
<dbReference type="InterPro" id="IPR004276">
    <property type="entry name" value="GlycoTrans_28_N"/>
</dbReference>
<dbReference type="UniPathway" id="UPA00219"/>
<dbReference type="HAMAP" id="MF_00033">
    <property type="entry name" value="MurG"/>
    <property type="match status" value="1"/>
</dbReference>
<dbReference type="Pfam" id="PF04101">
    <property type="entry name" value="Glyco_tran_28_C"/>
    <property type="match status" value="1"/>
</dbReference>
<keyword evidence="7 10" id="KW-0472">Membrane</keyword>
<dbReference type="STRING" id="209880.SAMN02910343_00467"/>
<accession>A0A1G5V9U4</accession>
<evidence type="ECO:0000256" key="7">
    <source>
        <dbReference type="ARBA" id="ARBA00023136"/>
    </source>
</evidence>
<dbReference type="GO" id="GO:0005975">
    <property type="term" value="P:carbohydrate metabolic process"/>
    <property type="evidence" value="ECO:0007669"/>
    <property type="project" value="InterPro"/>
</dbReference>
<dbReference type="NCBIfam" id="TIGR01133">
    <property type="entry name" value="murG"/>
    <property type="match status" value="1"/>
</dbReference>
<evidence type="ECO:0000313" key="14">
    <source>
        <dbReference type="Proteomes" id="UP000199689"/>
    </source>
</evidence>
<keyword evidence="5 10" id="KW-0133">Cell shape</keyword>
<organism evidence="13 14">
    <name type="scientific">Allisonella histaminiformans</name>
    <dbReference type="NCBI Taxonomy" id="209880"/>
    <lineage>
        <taxon>Bacteria</taxon>
        <taxon>Bacillati</taxon>
        <taxon>Bacillota</taxon>
        <taxon>Negativicutes</taxon>
        <taxon>Veillonellales</taxon>
        <taxon>Veillonellaceae</taxon>
        <taxon>Allisonella</taxon>
    </lineage>
</organism>
<dbReference type="GO" id="GO:0005886">
    <property type="term" value="C:plasma membrane"/>
    <property type="evidence" value="ECO:0007669"/>
    <property type="project" value="UniProtKB-SubCell"/>
</dbReference>
<dbReference type="Proteomes" id="UP000199689">
    <property type="component" value="Unassembled WGS sequence"/>
</dbReference>
<comment type="catalytic activity">
    <reaction evidence="10">
        <text>di-trans,octa-cis-undecaprenyl diphospho-N-acetyl-alpha-D-muramoyl-L-alanyl-D-glutamyl-meso-2,6-diaminopimeloyl-D-alanyl-D-alanine + UDP-N-acetyl-alpha-D-glucosamine = di-trans,octa-cis-undecaprenyl diphospho-[N-acetyl-alpha-D-glucosaminyl-(1-&gt;4)]-N-acetyl-alpha-D-muramoyl-L-alanyl-D-glutamyl-meso-2,6-diaminopimeloyl-D-alanyl-D-alanine + UDP + H(+)</text>
        <dbReference type="Rhea" id="RHEA:31227"/>
        <dbReference type="ChEBI" id="CHEBI:15378"/>
        <dbReference type="ChEBI" id="CHEBI:57705"/>
        <dbReference type="ChEBI" id="CHEBI:58223"/>
        <dbReference type="ChEBI" id="CHEBI:61387"/>
        <dbReference type="ChEBI" id="CHEBI:61388"/>
        <dbReference type="EC" id="2.4.1.227"/>
    </reaction>
</comment>
<feature type="binding site" evidence="10">
    <location>
        <begin position="11"/>
        <end position="13"/>
    </location>
    <ligand>
        <name>UDP-N-acetyl-alpha-D-glucosamine</name>
        <dbReference type="ChEBI" id="CHEBI:57705"/>
    </ligand>
</feature>
<evidence type="ECO:0000256" key="9">
    <source>
        <dbReference type="ARBA" id="ARBA00023316"/>
    </source>
</evidence>
<dbReference type="SUPFAM" id="SSF53756">
    <property type="entry name" value="UDP-Glycosyltransferase/glycogen phosphorylase"/>
    <property type="match status" value="1"/>
</dbReference>
<evidence type="ECO:0000256" key="10">
    <source>
        <dbReference type="HAMAP-Rule" id="MF_00033"/>
    </source>
</evidence>
<evidence type="ECO:0000256" key="6">
    <source>
        <dbReference type="ARBA" id="ARBA00022984"/>
    </source>
</evidence>
<feature type="domain" description="Glycosyltransferase family 28 N-terminal" evidence="11">
    <location>
        <begin position="4"/>
        <end position="142"/>
    </location>
</feature>
<evidence type="ECO:0000259" key="11">
    <source>
        <dbReference type="Pfam" id="PF03033"/>
    </source>
</evidence>
<feature type="binding site" evidence="10">
    <location>
        <position position="301"/>
    </location>
    <ligand>
        <name>UDP-N-acetyl-alpha-D-glucosamine</name>
        <dbReference type="ChEBI" id="CHEBI:57705"/>
    </ligand>
</feature>
<comment type="pathway">
    <text evidence="10">Cell wall biogenesis; peptidoglycan biosynthesis.</text>
</comment>
<feature type="domain" description="Glycosyl transferase family 28 C-terminal" evidence="12">
    <location>
        <begin position="189"/>
        <end position="355"/>
    </location>
</feature>
<dbReference type="GO" id="GO:0071555">
    <property type="term" value="P:cell wall organization"/>
    <property type="evidence" value="ECO:0007669"/>
    <property type="project" value="UniProtKB-KW"/>
</dbReference>
<evidence type="ECO:0000256" key="5">
    <source>
        <dbReference type="ARBA" id="ARBA00022960"/>
    </source>
</evidence>
<dbReference type="CDD" id="cd03785">
    <property type="entry name" value="GT28_MurG"/>
    <property type="match status" value="1"/>
</dbReference>
<proteinExistence type="inferred from homology"/>
<dbReference type="EMBL" id="FMXA01000005">
    <property type="protein sequence ID" value="SDA42166.1"/>
    <property type="molecule type" value="Genomic_DNA"/>
</dbReference>
<comment type="subcellular location">
    <subcellularLocation>
        <location evidence="10">Cell membrane</location>
        <topology evidence="10">Peripheral membrane protein</topology>
        <orientation evidence="10">Cytoplasmic side</orientation>
    </subcellularLocation>
</comment>
<dbReference type="GO" id="GO:0050511">
    <property type="term" value="F:undecaprenyldiphospho-muramoylpentapeptide beta-N-acetylglucosaminyltransferase activity"/>
    <property type="evidence" value="ECO:0007669"/>
    <property type="project" value="UniProtKB-UniRule"/>
</dbReference>
<dbReference type="GO" id="GO:0008360">
    <property type="term" value="P:regulation of cell shape"/>
    <property type="evidence" value="ECO:0007669"/>
    <property type="project" value="UniProtKB-KW"/>
</dbReference>
<feature type="binding site" evidence="10">
    <location>
        <position position="196"/>
    </location>
    <ligand>
        <name>UDP-N-acetyl-alpha-D-glucosamine</name>
        <dbReference type="ChEBI" id="CHEBI:57705"/>
    </ligand>
</feature>
<gene>
    <name evidence="10" type="primary">murG</name>
    <name evidence="13" type="ORF">SAMN02910343_00467</name>
</gene>
<dbReference type="GeneID" id="87755512"/>
<dbReference type="GO" id="GO:0051301">
    <property type="term" value="P:cell division"/>
    <property type="evidence" value="ECO:0007669"/>
    <property type="project" value="UniProtKB-KW"/>
</dbReference>
<dbReference type="GO" id="GO:0009252">
    <property type="term" value="P:peptidoglycan biosynthetic process"/>
    <property type="evidence" value="ECO:0007669"/>
    <property type="project" value="UniProtKB-UniRule"/>
</dbReference>
<reference evidence="13 14" key="1">
    <citation type="submission" date="2016-10" db="EMBL/GenBank/DDBJ databases">
        <authorList>
            <person name="de Groot N.N."/>
        </authorList>
    </citation>
    <scope>NUCLEOTIDE SEQUENCE [LARGE SCALE GENOMIC DNA]</scope>
    <source>
        <strain evidence="13 14">DSM 15230</strain>
    </source>
</reference>
<keyword evidence="8 10" id="KW-0131">Cell cycle</keyword>
<evidence type="ECO:0000256" key="4">
    <source>
        <dbReference type="ARBA" id="ARBA00022679"/>
    </source>
</evidence>
<protein>
    <recommendedName>
        <fullName evidence="10">UDP-N-acetylglucosamine--N-acetylmuramyl-(pentapeptide) pyrophosphoryl-undecaprenol N-acetylglucosamine transferase</fullName>
        <ecNumber evidence="10">2.4.1.227</ecNumber>
    </recommendedName>
    <alternativeName>
        <fullName evidence="10">Undecaprenyl-PP-MurNAc-pentapeptide-UDPGlcNAc GlcNAc transferase</fullName>
    </alternativeName>
</protein>
<evidence type="ECO:0000256" key="1">
    <source>
        <dbReference type="ARBA" id="ARBA00022475"/>
    </source>
</evidence>
<keyword evidence="1 10" id="KW-1003">Cell membrane</keyword>
<feature type="binding site" evidence="10">
    <location>
        <position position="166"/>
    </location>
    <ligand>
        <name>UDP-N-acetyl-alpha-D-glucosamine</name>
        <dbReference type="ChEBI" id="CHEBI:57705"/>
    </ligand>
</feature>
<keyword evidence="2 10" id="KW-0132">Cell division</keyword>
<feature type="binding site" evidence="10">
    <location>
        <position position="124"/>
    </location>
    <ligand>
        <name>UDP-N-acetyl-alpha-D-glucosamine</name>
        <dbReference type="ChEBI" id="CHEBI:57705"/>
    </ligand>
</feature>
<dbReference type="InterPro" id="IPR007235">
    <property type="entry name" value="Glyco_trans_28_C"/>
</dbReference>
<dbReference type="Pfam" id="PF03033">
    <property type="entry name" value="Glyco_transf_28"/>
    <property type="match status" value="1"/>
</dbReference>
<dbReference type="OrthoDB" id="9808936at2"/>
<comment type="similarity">
    <text evidence="10">Belongs to the glycosyltransferase 28 family. MurG subfamily.</text>
</comment>
<dbReference type="InterPro" id="IPR006009">
    <property type="entry name" value="GlcNAc_MurG"/>
</dbReference>
<keyword evidence="4 10" id="KW-0808">Transferase</keyword>
<dbReference type="RefSeq" id="WP_091363432.1">
    <property type="nucleotide sequence ID" value="NZ_FMXA01000005.1"/>
</dbReference>
<comment type="function">
    <text evidence="10">Cell wall formation. Catalyzes the transfer of a GlcNAc subunit on undecaprenyl-pyrophosphoryl-MurNAc-pentapeptide (lipid intermediate I) to form undecaprenyl-pyrophosphoryl-MurNAc-(pentapeptide)GlcNAc (lipid intermediate II).</text>
</comment>
<comment type="caution">
    <text evidence="10">Lacks conserved residue(s) required for the propagation of feature annotation.</text>
</comment>
<evidence type="ECO:0000256" key="2">
    <source>
        <dbReference type="ARBA" id="ARBA00022618"/>
    </source>
</evidence>
<dbReference type="EC" id="2.4.1.227" evidence="10"/>